<evidence type="ECO:0000313" key="1">
    <source>
        <dbReference type="EMBL" id="KAJ7018275.1"/>
    </source>
</evidence>
<evidence type="ECO:0000313" key="2">
    <source>
        <dbReference type="Proteomes" id="UP001218188"/>
    </source>
</evidence>
<organism evidence="1 2">
    <name type="scientific">Mycena alexandri</name>
    <dbReference type="NCBI Taxonomy" id="1745969"/>
    <lineage>
        <taxon>Eukaryota</taxon>
        <taxon>Fungi</taxon>
        <taxon>Dikarya</taxon>
        <taxon>Basidiomycota</taxon>
        <taxon>Agaricomycotina</taxon>
        <taxon>Agaricomycetes</taxon>
        <taxon>Agaricomycetidae</taxon>
        <taxon>Agaricales</taxon>
        <taxon>Marasmiineae</taxon>
        <taxon>Mycenaceae</taxon>
        <taxon>Mycena</taxon>
    </lineage>
</organism>
<protein>
    <submittedName>
        <fullName evidence="1">Ribonuclease H-like protein</fullName>
    </submittedName>
</protein>
<dbReference type="EMBL" id="JARJCM010000346">
    <property type="protein sequence ID" value="KAJ7018275.1"/>
    <property type="molecule type" value="Genomic_DNA"/>
</dbReference>
<dbReference type="AlphaFoldDB" id="A0AAD6WMS6"/>
<sequence length="481" mass="54507">MNLQAITDKEDVTFDPKITLQRFEDGYRVFCDKRSDSPAHQLDPIEGEDEPSDEIVFIGSHNEVNEDGENCSAGGIWYGPEVTRNTTVRVSKNLASKEGGIAAAILYVIQNSPREVSLHFRIQSKQIIHVLTKGLEECEDKGWLGVADSVLLKAITAALRGRGTRCTLREAGDLDRIGMSNAVELAKIGLDHGEPAPLYTDIPQDYNLDGIKLSSGTQSIFYQAIKAMRTKPDRMKTTIMLDITQHAARDLSGRTPTDGDIWRSVRNKDISRTTRDFMWRCLHQAYKVGPYWSDIPTFEHWGTCRHCQVEESMEHILLECDAPGQEVLWKLAQRLWELKGFQWPVMNYGRIFAGGLVDVQNGAGKSDKGANRLFRILISETAHLIWKLRCTRVIERNSNPARYYSEAEIHNKWLHCINSHLKTNALLTDTKKYGNRAIKIKTDLNTWKGVLKDPENLPEIWVWQSGFVVGIPPLRPLGRNQ</sequence>
<keyword evidence="2" id="KW-1185">Reference proteome</keyword>
<proteinExistence type="predicted"/>
<name>A0AAD6WMS6_9AGAR</name>
<accession>A0AAD6WMS6</accession>
<gene>
    <name evidence="1" type="ORF">C8F04DRAFT_977499</name>
</gene>
<reference evidence="1" key="1">
    <citation type="submission" date="2023-03" db="EMBL/GenBank/DDBJ databases">
        <title>Massive genome expansion in bonnet fungi (Mycena s.s.) driven by repeated elements and novel gene families across ecological guilds.</title>
        <authorList>
            <consortium name="Lawrence Berkeley National Laboratory"/>
            <person name="Harder C.B."/>
            <person name="Miyauchi S."/>
            <person name="Viragh M."/>
            <person name="Kuo A."/>
            <person name="Thoen E."/>
            <person name="Andreopoulos B."/>
            <person name="Lu D."/>
            <person name="Skrede I."/>
            <person name="Drula E."/>
            <person name="Henrissat B."/>
            <person name="Morin E."/>
            <person name="Kohler A."/>
            <person name="Barry K."/>
            <person name="LaButti K."/>
            <person name="Morin E."/>
            <person name="Salamov A."/>
            <person name="Lipzen A."/>
            <person name="Mereny Z."/>
            <person name="Hegedus B."/>
            <person name="Baldrian P."/>
            <person name="Stursova M."/>
            <person name="Weitz H."/>
            <person name="Taylor A."/>
            <person name="Grigoriev I.V."/>
            <person name="Nagy L.G."/>
            <person name="Martin F."/>
            <person name="Kauserud H."/>
        </authorList>
    </citation>
    <scope>NUCLEOTIDE SEQUENCE</scope>
    <source>
        <strain evidence="1">CBHHK200</strain>
    </source>
</reference>
<comment type="caution">
    <text evidence="1">The sequence shown here is derived from an EMBL/GenBank/DDBJ whole genome shotgun (WGS) entry which is preliminary data.</text>
</comment>
<dbReference type="Proteomes" id="UP001218188">
    <property type="component" value="Unassembled WGS sequence"/>
</dbReference>